<gene>
    <name evidence="1" type="ORF">Q8X39_19495</name>
</gene>
<organism evidence="1 2">
    <name type="scientific">Leptothrix discophora</name>
    <dbReference type="NCBI Taxonomy" id="89"/>
    <lineage>
        <taxon>Bacteria</taxon>
        <taxon>Pseudomonadati</taxon>
        <taxon>Pseudomonadota</taxon>
        <taxon>Betaproteobacteria</taxon>
        <taxon>Burkholderiales</taxon>
        <taxon>Sphaerotilaceae</taxon>
        <taxon>Leptothrix</taxon>
    </lineage>
</organism>
<reference evidence="1 2" key="1">
    <citation type="submission" date="2023-08" db="EMBL/GenBank/DDBJ databases">
        <authorList>
            <person name="Roldan D.M."/>
            <person name="Menes R.J."/>
        </authorList>
    </citation>
    <scope>NUCLEOTIDE SEQUENCE [LARGE SCALE GENOMIC DNA]</scope>
    <source>
        <strain evidence="1 2">CCM 2812</strain>
    </source>
</reference>
<sequence>MSTTPQNPESPVTQVIATVLDVMPQVGLAYLEDGEGVVWGVTRSTPGVAFDTLAIGLRLRLAITRQGSHALVASACRDGQAA</sequence>
<dbReference type="Proteomes" id="UP001235760">
    <property type="component" value="Unassembled WGS sequence"/>
</dbReference>
<dbReference type="EMBL" id="JAUZEE010000016">
    <property type="protein sequence ID" value="MDP4302829.1"/>
    <property type="molecule type" value="Genomic_DNA"/>
</dbReference>
<dbReference type="RefSeq" id="WP_305751370.1">
    <property type="nucleotide sequence ID" value="NZ_JAUZEE010000016.1"/>
</dbReference>
<proteinExistence type="predicted"/>
<evidence type="ECO:0000313" key="2">
    <source>
        <dbReference type="Proteomes" id="UP001235760"/>
    </source>
</evidence>
<keyword evidence="2" id="KW-1185">Reference proteome</keyword>
<evidence type="ECO:0000313" key="1">
    <source>
        <dbReference type="EMBL" id="MDP4302829.1"/>
    </source>
</evidence>
<comment type="caution">
    <text evidence="1">The sequence shown here is derived from an EMBL/GenBank/DDBJ whole genome shotgun (WGS) entry which is preliminary data.</text>
</comment>
<accession>A0ABT9G8L3</accession>
<name>A0ABT9G8L3_LEPDI</name>
<protein>
    <submittedName>
        <fullName evidence="1">Uncharacterized protein</fullName>
    </submittedName>
</protein>